<dbReference type="RefSeq" id="WP_379665471.1">
    <property type="nucleotide sequence ID" value="NZ_JBHULH010000001.1"/>
</dbReference>
<dbReference type="SUPFAM" id="SSF56317">
    <property type="entry name" value="Carbon-nitrogen hydrolase"/>
    <property type="match status" value="1"/>
</dbReference>
<dbReference type="InterPro" id="IPR003010">
    <property type="entry name" value="C-N_Hydrolase"/>
</dbReference>
<reference evidence="3" key="1">
    <citation type="journal article" date="2019" name="Int. J. Syst. Evol. Microbiol.">
        <title>The Global Catalogue of Microorganisms (GCM) 10K type strain sequencing project: providing services to taxonomists for standard genome sequencing and annotation.</title>
        <authorList>
            <consortium name="The Broad Institute Genomics Platform"/>
            <consortium name="The Broad Institute Genome Sequencing Center for Infectious Disease"/>
            <person name="Wu L."/>
            <person name="Ma J."/>
        </authorList>
    </citation>
    <scope>NUCLEOTIDE SEQUENCE [LARGE SCALE GENOMIC DNA]</scope>
    <source>
        <strain evidence="3">KCTC 52127</strain>
    </source>
</reference>
<evidence type="ECO:0000313" key="3">
    <source>
        <dbReference type="Proteomes" id="UP001597508"/>
    </source>
</evidence>
<dbReference type="PANTHER" id="PTHR47799">
    <property type="entry name" value="OMEGA-AMIDASE YAFV"/>
    <property type="match status" value="1"/>
</dbReference>
<sequence length="260" mass="29949">MQETLTVVAIQANLVWENSQKNLESFEKTIDELSSEVDLVVLPEMFSTGFTMQPKMMAEPMNGTTVDWMKRMATSKNTAIVGSVVIEENNNYHNRAIFVHPDGSIETYDKRHSFSLAGEDEEYTSGTEKLIIDYKGWKLFPLICYDLRFPVWSRFNDDYEVLLYMANWPKPRIVAWDSLLKARAIENMSYCIGVNRVGEDKNGYEYIGHTTAYDYLGKEIATTQEGEEGYLQITLHKSGLNETRKKLNFLNDRDQFTIKG</sequence>
<keyword evidence="3" id="KW-1185">Reference proteome</keyword>
<dbReference type="Pfam" id="PF00795">
    <property type="entry name" value="CN_hydrolase"/>
    <property type="match status" value="1"/>
</dbReference>
<dbReference type="PROSITE" id="PS50263">
    <property type="entry name" value="CN_HYDROLASE"/>
    <property type="match status" value="1"/>
</dbReference>
<comment type="caution">
    <text evidence="2">The sequence shown here is derived from an EMBL/GenBank/DDBJ whole genome shotgun (WGS) entry which is preliminary data.</text>
</comment>
<dbReference type="CDD" id="cd07575">
    <property type="entry name" value="Xc-1258_like"/>
    <property type="match status" value="1"/>
</dbReference>
<evidence type="ECO:0000259" key="1">
    <source>
        <dbReference type="PROSITE" id="PS50263"/>
    </source>
</evidence>
<dbReference type="NCBIfam" id="NF007757">
    <property type="entry name" value="PRK10438.1"/>
    <property type="match status" value="1"/>
</dbReference>
<proteinExistence type="predicted"/>
<name>A0ABW5LPL5_9FLAO</name>
<dbReference type="InterPro" id="IPR036526">
    <property type="entry name" value="C-N_Hydrolase_sf"/>
</dbReference>
<dbReference type="PANTHER" id="PTHR47799:SF1">
    <property type="entry name" value="OMEGA-AMIDASE YAFV"/>
    <property type="match status" value="1"/>
</dbReference>
<dbReference type="InterPro" id="IPR052737">
    <property type="entry name" value="Omega-amidase_YafV"/>
</dbReference>
<accession>A0ABW5LPL5</accession>
<dbReference type="Gene3D" id="3.60.110.10">
    <property type="entry name" value="Carbon-nitrogen hydrolase"/>
    <property type="match status" value="1"/>
</dbReference>
<dbReference type="Proteomes" id="UP001597508">
    <property type="component" value="Unassembled WGS sequence"/>
</dbReference>
<protein>
    <submittedName>
        <fullName evidence="2">Amidohydrolase</fullName>
    </submittedName>
</protein>
<feature type="domain" description="CN hydrolase" evidence="1">
    <location>
        <begin position="5"/>
        <end position="237"/>
    </location>
</feature>
<dbReference type="EMBL" id="JBHULH010000001">
    <property type="protein sequence ID" value="MFD2566768.1"/>
    <property type="molecule type" value="Genomic_DNA"/>
</dbReference>
<gene>
    <name evidence="2" type="ORF">ACFSRZ_05255</name>
</gene>
<evidence type="ECO:0000313" key="2">
    <source>
        <dbReference type="EMBL" id="MFD2566768.1"/>
    </source>
</evidence>
<organism evidence="2 3">
    <name type="scientific">Pseudotenacibaculum haliotis</name>
    <dbReference type="NCBI Taxonomy" id="1862138"/>
    <lineage>
        <taxon>Bacteria</taxon>
        <taxon>Pseudomonadati</taxon>
        <taxon>Bacteroidota</taxon>
        <taxon>Flavobacteriia</taxon>
        <taxon>Flavobacteriales</taxon>
        <taxon>Flavobacteriaceae</taxon>
        <taxon>Pseudotenacibaculum</taxon>
    </lineage>
</organism>